<evidence type="ECO:0000313" key="1">
    <source>
        <dbReference type="EMBL" id="SDE62108.1"/>
    </source>
</evidence>
<name>A0A1G7EEL0_9PROT</name>
<dbReference type="RefSeq" id="WP_143018387.1">
    <property type="nucleotide sequence ID" value="NZ_FMZX01000073.1"/>
</dbReference>
<dbReference type="EMBL" id="FMZX01000073">
    <property type="protein sequence ID" value="SDE62108.1"/>
    <property type="molecule type" value="Genomic_DNA"/>
</dbReference>
<reference evidence="1 2" key="1">
    <citation type="submission" date="2016-10" db="EMBL/GenBank/DDBJ databases">
        <authorList>
            <person name="de Groot N.N."/>
        </authorList>
    </citation>
    <scope>NUCLEOTIDE SEQUENCE [LARGE SCALE GENOMIC DNA]</scope>
    <source>
        <strain evidence="1 2">CPCC 100156</strain>
    </source>
</reference>
<gene>
    <name evidence="1" type="ORF">SAMN04487779_10734</name>
</gene>
<evidence type="ECO:0000313" key="2">
    <source>
        <dbReference type="Proteomes" id="UP000198925"/>
    </source>
</evidence>
<keyword evidence="2" id="KW-1185">Reference proteome</keyword>
<protein>
    <submittedName>
        <fullName evidence="1">Uncharacterized protein</fullName>
    </submittedName>
</protein>
<sequence length="433" mass="47890">MGGLEGLTGPFTAIEPANAAFQAQFHAAAAERRLDGLALACRDLLTSGAANEFALPYAFAIAARSRLHDPAFWANPADGTPKSELLDWLDRLVELPAALNSRHNYYHEIVTGIRHYVADDDARAFRSFALAARPPDFYRVVKDDFGGGAAFARTFPSPAELSAARGSRFGRELDLRHAPRQPLRAVVSVSFDRIYAEAFAQGWIERLAECGAEGVGIHLHLMFRNEADEALIAGLVAMAASRGVPLALSVETGVRHARAYFASARFLRGAAILEAFRCPVLFSDADAYITQPQAFAERHLPVILAERRVLGHLSDGPYHGYLPWRRFSATWMTAPCDDAAIRFLGLVGDAVEYFWDQRDRNWWIDQMALQVARTIALREGMPAGTFGSISHALPHLMTTGEDYKIRKVSEVPRLKALLDKGINYWEALRQIDV</sequence>
<organism evidence="1 2">
    <name type="scientific">Belnapia rosea</name>
    <dbReference type="NCBI Taxonomy" id="938405"/>
    <lineage>
        <taxon>Bacteria</taxon>
        <taxon>Pseudomonadati</taxon>
        <taxon>Pseudomonadota</taxon>
        <taxon>Alphaproteobacteria</taxon>
        <taxon>Acetobacterales</taxon>
        <taxon>Roseomonadaceae</taxon>
        <taxon>Belnapia</taxon>
    </lineage>
</organism>
<proteinExistence type="predicted"/>
<accession>A0A1G7EEL0</accession>
<dbReference type="AlphaFoldDB" id="A0A1G7EEL0"/>
<dbReference type="Proteomes" id="UP000198925">
    <property type="component" value="Unassembled WGS sequence"/>
</dbReference>
<dbReference type="STRING" id="938405.SAMN02927895_05590"/>